<accession>A0A3Q2DFR9</accession>
<dbReference type="SUPFAM" id="SSF47473">
    <property type="entry name" value="EF-hand"/>
    <property type="match status" value="1"/>
</dbReference>
<reference evidence="1" key="1">
    <citation type="submission" date="2025-08" db="UniProtKB">
        <authorList>
            <consortium name="Ensembl"/>
        </authorList>
    </citation>
    <scope>IDENTIFICATION</scope>
</reference>
<dbReference type="Gene3D" id="1.10.238.10">
    <property type="entry name" value="EF-hand"/>
    <property type="match status" value="1"/>
</dbReference>
<dbReference type="GO" id="GO:0016460">
    <property type="term" value="C:myosin II complex"/>
    <property type="evidence" value="ECO:0007669"/>
    <property type="project" value="TreeGrafter"/>
</dbReference>
<dbReference type="GeneTree" id="ENSGT01050000247565"/>
<dbReference type="STRING" id="28743.ENSCVAP00000017449"/>
<keyword evidence="2" id="KW-1185">Reference proteome</keyword>
<dbReference type="AlphaFoldDB" id="A0A3Q2DFR9"/>
<dbReference type="Ensembl" id="ENSCVAT00000032313.1">
    <property type="protein sequence ID" value="ENSCVAP00000017449.1"/>
    <property type="gene ID" value="ENSCVAG00000020554.1"/>
</dbReference>
<sequence length="98" mass="10925">MWPLGQNPLNAKVLKVLGNPISEETNTKMPSPKTKIMGPIEDFMEGLGVFDKKRHSRVMGAELRHMLTTLGGKMSEEEVETVLETKIRSVITAEMSIN</sequence>
<dbReference type="PANTHER" id="PTHR23048">
    <property type="entry name" value="MYOSIN LIGHT CHAIN 1, 3"/>
    <property type="match status" value="1"/>
</dbReference>
<dbReference type="Proteomes" id="UP000265020">
    <property type="component" value="Unassembled WGS sequence"/>
</dbReference>
<evidence type="ECO:0000313" key="2">
    <source>
        <dbReference type="Proteomes" id="UP000265020"/>
    </source>
</evidence>
<proteinExistence type="predicted"/>
<dbReference type="OMA" id="QGACEDY"/>
<dbReference type="InterPro" id="IPR011992">
    <property type="entry name" value="EF-hand-dom_pair"/>
</dbReference>
<dbReference type="InterPro" id="IPR050230">
    <property type="entry name" value="CALM/Myosin/TropC-like"/>
</dbReference>
<dbReference type="PANTHER" id="PTHR23048:SF7">
    <property type="entry name" value="SIMILAR TO MYOSIN, LIGHT POLYPEPTIDE 6, ALKALI, SMOOTH MUSCLE AND NON-MUSCLE"/>
    <property type="match status" value="1"/>
</dbReference>
<protein>
    <submittedName>
        <fullName evidence="1">Uncharacterized protein</fullName>
    </submittedName>
</protein>
<organism evidence="1 2">
    <name type="scientific">Cyprinodon variegatus</name>
    <name type="common">Sheepshead minnow</name>
    <dbReference type="NCBI Taxonomy" id="28743"/>
    <lineage>
        <taxon>Eukaryota</taxon>
        <taxon>Metazoa</taxon>
        <taxon>Chordata</taxon>
        <taxon>Craniata</taxon>
        <taxon>Vertebrata</taxon>
        <taxon>Euteleostomi</taxon>
        <taxon>Actinopterygii</taxon>
        <taxon>Neopterygii</taxon>
        <taxon>Teleostei</taxon>
        <taxon>Neoteleostei</taxon>
        <taxon>Acanthomorphata</taxon>
        <taxon>Ovalentaria</taxon>
        <taxon>Atherinomorphae</taxon>
        <taxon>Cyprinodontiformes</taxon>
        <taxon>Cyprinodontidae</taxon>
        <taxon>Cyprinodon</taxon>
    </lineage>
</organism>
<evidence type="ECO:0000313" key="1">
    <source>
        <dbReference type="Ensembl" id="ENSCVAP00000017449.1"/>
    </source>
</evidence>
<reference evidence="1" key="2">
    <citation type="submission" date="2025-09" db="UniProtKB">
        <authorList>
            <consortium name="Ensembl"/>
        </authorList>
    </citation>
    <scope>IDENTIFICATION</scope>
</reference>
<dbReference type="GO" id="GO:0008307">
    <property type="term" value="F:structural constituent of muscle"/>
    <property type="evidence" value="ECO:0007669"/>
    <property type="project" value="TreeGrafter"/>
</dbReference>
<name>A0A3Q2DFR9_CYPVA</name>